<gene>
    <name evidence="3" type="ORF">SAMN02745249_01528</name>
</gene>
<feature type="region of interest" description="Disordered" evidence="1">
    <location>
        <begin position="59"/>
        <end position="85"/>
    </location>
</feature>
<dbReference type="SUPFAM" id="SSF55797">
    <property type="entry name" value="PR-1-like"/>
    <property type="match status" value="1"/>
</dbReference>
<protein>
    <submittedName>
        <fullName evidence="3">Uncharacterized conserved protein YkwD, contains CAP (CSP/antigen 5/PR1) domain</fullName>
    </submittedName>
</protein>
<dbReference type="AlphaFoldDB" id="A0A1M4XTL2"/>
<dbReference type="PANTHER" id="PTHR31157:SF1">
    <property type="entry name" value="SCP DOMAIN-CONTAINING PROTEIN"/>
    <property type="match status" value="1"/>
</dbReference>
<dbReference type="InterPro" id="IPR014044">
    <property type="entry name" value="CAP_dom"/>
</dbReference>
<proteinExistence type="predicted"/>
<dbReference type="Pfam" id="PF00188">
    <property type="entry name" value="CAP"/>
    <property type="match status" value="1"/>
</dbReference>
<reference evidence="3 4" key="1">
    <citation type="submission" date="2016-11" db="EMBL/GenBank/DDBJ databases">
        <authorList>
            <person name="Jaros S."/>
            <person name="Januszkiewicz K."/>
            <person name="Wedrychowicz H."/>
        </authorList>
    </citation>
    <scope>NUCLEOTIDE SEQUENCE [LARGE SCALE GENOMIC DNA]</scope>
    <source>
        <strain evidence="3 4">DSM 15692</strain>
    </source>
</reference>
<feature type="domain" description="SCP" evidence="2">
    <location>
        <begin position="98"/>
        <end position="218"/>
    </location>
</feature>
<accession>A0A1M4XTL2</accession>
<dbReference type="Proteomes" id="UP000184128">
    <property type="component" value="Unassembled WGS sequence"/>
</dbReference>
<dbReference type="STRING" id="1121025.SAMN02745249_01528"/>
<dbReference type="EMBL" id="FQUF01000023">
    <property type="protein sequence ID" value="SHE96730.1"/>
    <property type="molecule type" value="Genomic_DNA"/>
</dbReference>
<feature type="compositionally biased region" description="Acidic residues" evidence="1">
    <location>
        <begin position="65"/>
        <end position="74"/>
    </location>
</feature>
<evidence type="ECO:0000259" key="2">
    <source>
        <dbReference type="Pfam" id="PF00188"/>
    </source>
</evidence>
<name>A0A1M4XTL2_9LACT</name>
<evidence type="ECO:0000313" key="4">
    <source>
        <dbReference type="Proteomes" id="UP000184128"/>
    </source>
</evidence>
<evidence type="ECO:0000313" key="3">
    <source>
        <dbReference type="EMBL" id="SHE96730.1"/>
    </source>
</evidence>
<keyword evidence="4" id="KW-1185">Reference proteome</keyword>
<evidence type="ECO:0000256" key="1">
    <source>
        <dbReference type="SAM" id="MobiDB-lite"/>
    </source>
</evidence>
<organism evidence="3 4">
    <name type="scientific">Atopostipes suicloacalis DSM 15692</name>
    <dbReference type="NCBI Taxonomy" id="1121025"/>
    <lineage>
        <taxon>Bacteria</taxon>
        <taxon>Bacillati</taxon>
        <taxon>Bacillota</taxon>
        <taxon>Bacilli</taxon>
        <taxon>Lactobacillales</taxon>
        <taxon>Carnobacteriaceae</taxon>
        <taxon>Atopostipes</taxon>
    </lineage>
</organism>
<dbReference type="PANTHER" id="PTHR31157">
    <property type="entry name" value="SCP DOMAIN-CONTAINING PROTEIN"/>
    <property type="match status" value="1"/>
</dbReference>
<dbReference type="Gene3D" id="3.40.33.10">
    <property type="entry name" value="CAP"/>
    <property type="match status" value="1"/>
</dbReference>
<dbReference type="CDD" id="cd05379">
    <property type="entry name" value="CAP_bacterial"/>
    <property type="match status" value="1"/>
</dbReference>
<dbReference type="InterPro" id="IPR035940">
    <property type="entry name" value="CAP_sf"/>
</dbReference>
<sequence length="223" mass="25642">MKLLRKILSLILVFILGFWMAFSGILTGTKAGNVLETIVGYLPDRNTIDHIIERPIPEKRREIDSASEESEDFEETKPVISTQNSEVNNEVIEEKIIELTNELRQKQELSTLQSNDDLRVGAYVRAVELEESFSHTRPDGSDAFTVFETENLSYPYKRAGENLAMGTYYLPEEEMAKFLFEGWVESEGHYENMVQQEYTEIGVGVHYDGEYLYLTQLFGTPLY</sequence>